<organism evidence="3 4">
    <name type="scientific">Halogeometricum rufum</name>
    <dbReference type="NCBI Taxonomy" id="553469"/>
    <lineage>
        <taxon>Archaea</taxon>
        <taxon>Methanobacteriati</taxon>
        <taxon>Methanobacteriota</taxon>
        <taxon>Stenosarchaea group</taxon>
        <taxon>Halobacteria</taxon>
        <taxon>Halobacteriales</taxon>
        <taxon>Haloferacaceae</taxon>
        <taxon>Halogeometricum</taxon>
    </lineage>
</organism>
<protein>
    <submittedName>
        <fullName evidence="3">Uncharacterized protein</fullName>
    </submittedName>
</protein>
<feature type="region of interest" description="Disordered" evidence="1">
    <location>
        <begin position="1"/>
        <end position="80"/>
    </location>
</feature>
<dbReference type="AlphaFoldDB" id="A0A1I6GTD1"/>
<feature type="transmembrane region" description="Helical" evidence="2">
    <location>
        <begin position="102"/>
        <end position="121"/>
    </location>
</feature>
<keyword evidence="2" id="KW-0812">Transmembrane</keyword>
<feature type="compositionally biased region" description="Acidic residues" evidence="1">
    <location>
        <begin position="1"/>
        <end position="15"/>
    </location>
</feature>
<evidence type="ECO:0000256" key="1">
    <source>
        <dbReference type="SAM" id="MobiDB-lite"/>
    </source>
</evidence>
<feature type="transmembrane region" description="Helical" evidence="2">
    <location>
        <begin position="233"/>
        <end position="255"/>
    </location>
</feature>
<proteinExistence type="predicted"/>
<dbReference type="Proteomes" id="UP000198531">
    <property type="component" value="Unassembled WGS sequence"/>
</dbReference>
<keyword evidence="2" id="KW-0472">Membrane</keyword>
<reference evidence="4" key="1">
    <citation type="submission" date="2016-10" db="EMBL/GenBank/DDBJ databases">
        <authorList>
            <person name="Varghese N."/>
            <person name="Submissions S."/>
        </authorList>
    </citation>
    <scope>NUCLEOTIDE SEQUENCE [LARGE SCALE GENOMIC DNA]</scope>
    <source>
        <strain evidence="4">CGMCC 1.7736</strain>
    </source>
</reference>
<name>A0A1I6GTD1_9EURY</name>
<evidence type="ECO:0000313" key="4">
    <source>
        <dbReference type="Proteomes" id="UP000198531"/>
    </source>
</evidence>
<gene>
    <name evidence="3" type="ORF">SAMN04487947_1633</name>
</gene>
<keyword evidence="4" id="KW-1185">Reference proteome</keyword>
<sequence length="375" mass="39169">MSDEPDEREFDEDAGFDVTLGGETDGDSGTDPDAADARETDAVDAAPGTDPDPATDGESGDRTAARDADPVETDAAAAETDNSTLRMRAALAEVRREGRKVAFLYAALDAALVALAVNLLLRLFRPESLAAAIRLPASVAGTAGVVPRTIHGASLVGLALGVVAFGAEFLLRTRRPLVEQFESANPSVREALRTARDSVDHGANSAMARRLYEDVLDGLRGTSSFELVGTRRVVVTALLVVVVSLASIQVAVVGLDLTDTFDGGGDDGPQGRPTEDPSDEDEELRDGEQILGDAENVSAGDESINASVQGTGSGEGQGGSTAPPSAYDDGGFADAAVESQEAGYAEAENVEDADLIREYNLQIRERDDEDDEDDT</sequence>
<dbReference type="EMBL" id="FOYT01000001">
    <property type="protein sequence ID" value="SFR45495.1"/>
    <property type="molecule type" value="Genomic_DNA"/>
</dbReference>
<feature type="compositionally biased region" description="Acidic residues" evidence="1">
    <location>
        <begin position="24"/>
        <end position="34"/>
    </location>
</feature>
<feature type="region of interest" description="Disordered" evidence="1">
    <location>
        <begin position="261"/>
        <end position="332"/>
    </location>
</feature>
<dbReference type="RefSeq" id="WP_245778445.1">
    <property type="nucleotide sequence ID" value="NZ_FOYT01000001.1"/>
</dbReference>
<keyword evidence="2" id="KW-1133">Transmembrane helix</keyword>
<feature type="compositionally biased region" description="Acidic residues" evidence="1">
    <location>
        <begin position="276"/>
        <end position="285"/>
    </location>
</feature>
<dbReference type="InterPro" id="IPR055925">
    <property type="entry name" value="DUF7502"/>
</dbReference>
<dbReference type="STRING" id="553469.SAMN04487947_1633"/>
<dbReference type="Pfam" id="PF24334">
    <property type="entry name" value="DUF7502"/>
    <property type="match status" value="1"/>
</dbReference>
<feature type="transmembrane region" description="Helical" evidence="2">
    <location>
        <begin position="150"/>
        <end position="171"/>
    </location>
</feature>
<evidence type="ECO:0000256" key="2">
    <source>
        <dbReference type="SAM" id="Phobius"/>
    </source>
</evidence>
<evidence type="ECO:0000313" key="3">
    <source>
        <dbReference type="EMBL" id="SFR45495.1"/>
    </source>
</evidence>
<feature type="compositionally biased region" description="Basic and acidic residues" evidence="1">
    <location>
        <begin position="59"/>
        <end position="69"/>
    </location>
</feature>
<accession>A0A1I6GTD1</accession>